<evidence type="ECO:0000313" key="4">
    <source>
        <dbReference type="Proteomes" id="UP000296079"/>
    </source>
</evidence>
<reference evidence="2 4" key="2">
    <citation type="submission" date="2019-04" db="EMBL/GenBank/DDBJ databases">
        <title>Long-read de novo sequencing of Cupriavidus necator H16.</title>
        <authorList>
            <person name="Little G.T."/>
            <person name="Ehsaan M."/>
            <person name="Arenas-Lopez C."/>
            <person name="Jawed K."/>
            <person name="Winzer K."/>
            <person name="Kovacs K."/>
            <person name="Malys N."/>
            <person name="Minton N.P."/>
        </authorList>
    </citation>
    <scope>NUCLEOTIDE SEQUENCE [LARGE SCALE GENOMIC DNA]</scope>
    <source>
        <strain evidence="2 4">H16</strain>
    </source>
</reference>
<dbReference type="EMBL" id="AM260479">
    <property type="protein sequence ID" value="CAJ92731.1"/>
    <property type="molecule type" value="Genomic_DNA"/>
</dbReference>
<keyword evidence="3" id="KW-1185">Reference proteome</keyword>
<protein>
    <submittedName>
        <fullName evidence="1">Uncharacterized protein</fullName>
    </submittedName>
</protein>
<accession>Q0KB90</accession>
<dbReference type="EMBL" id="CP039287">
    <property type="protein sequence ID" value="QCC00601.1"/>
    <property type="molecule type" value="Genomic_DNA"/>
</dbReference>
<sequence>MAIKKIKDRRGMMARLSASDETSSRNYLREAVLLCETHLAGLPDVSKPYFGGHFVWQNRVHYYVAGQENGGRSRLIEVFVIDAGENLEPLHAFQYPPPLAALFPADYGILNEGEEDPAALTKMVPRADSER</sequence>
<dbReference type="KEGG" id="reh:H16_A1599"/>
<dbReference type="OrthoDB" id="8971214at2"/>
<reference evidence="1 3" key="1">
    <citation type="journal article" date="2006" name="Nat. Biotechnol.">
        <title>Genome sequence of the bioplastic-producing 'Knallgas' bacterium Ralstonia eutropha H16.</title>
        <authorList>
            <person name="Pohlmann A."/>
            <person name="Fricke W.F."/>
            <person name="Reinecke F."/>
            <person name="Kusian B."/>
            <person name="Liesegang H."/>
            <person name="Cramm R."/>
            <person name="Eitinger T."/>
            <person name="Ewering C."/>
            <person name="Potter M."/>
            <person name="Schwartz E."/>
            <person name="Strittmatter A."/>
            <person name="Voss I."/>
            <person name="Gottschalk G."/>
            <person name="Steinbuechel A."/>
            <person name="Friedrich B."/>
            <person name="Bowien B."/>
        </authorList>
    </citation>
    <scope>NUCLEOTIDE SEQUENCE [LARGE SCALE GENOMIC DNA]</scope>
    <source>
        <strain evidence="3">ATCC 17699 / DSM 428 / KCTC 22496 / NCIMB 10442 / H16 / Stanier 337</strain>
        <strain evidence="1">H16</strain>
    </source>
</reference>
<dbReference type="STRING" id="381666.H16_A1599"/>
<dbReference type="Proteomes" id="UP000008210">
    <property type="component" value="Chromosome 1"/>
</dbReference>
<evidence type="ECO:0000313" key="1">
    <source>
        <dbReference type="EMBL" id="CAJ92731.1"/>
    </source>
</evidence>
<proteinExistence type="predicted"/>
<dbReference type="PATRIC" id="fig|381666.6.peg.1984"/>
<dbReference type="HOGENOM" id="CLU_2047786_0_0_4"/>
<dbReference type="Proteomes" id="UP000296079">
    <property type="component" value="Chromosome 1"/>
</dbReference>
<name>Q0KB90_CUPNH</name>
<gene>
    <name evidence="1" type="ordered locus">H16_A1599</name>
    <name evidence="2" type="ORF">E6A55_08065</name>
</gene>
<evidence type="ECO:0000313" key="3">
    <source>
        <dbReference type="Proteomes" id="UP000008210"/>
    </source>
</evidence>
<organism evidence="1 3">
    <name type="scientific">Cupriavidus necator (strain ATCC 17699 / DSM 428 / KCTC 22496 / NCIMB 10442 / H16 / Stanier 337)</name>
    <name type="common">Ralstonia eutropha</name>
    <dbReference type="NCBI Taxonomy" id="381666"/>
    <lineage>
        <taxon>Bacteria</taxon>
        <taxon>Pseudomonadati</taxon>
        <taxon>Pseudomonadota</taxon>
        <taxon>Betaproteobacteria</taxon>
        <taxon>Burkholderiales</taxon>
        <taxon>Burkholderiaceae</taxon>
        <taxon>Cupriavidus</taxon>
    </lineage>
</organism>
<evidence type="ECO:0000313" key="2">
    <source>
        <dbReference type="EMBL" id="QCC00601.1"/>
    </source>
</evidence>
<dbReference type="RefSeq" id="WP_011615174.1">
    <property type="nucleotide sequence ID" value="NC_008313.1"/>
</dbReference>
<dbReference type="AlphaFoldDB" id="Q0KB90"/>